<comment type="caution">
    <text evidence="7">The sequence shown here is derived from an EMBL/GenBank/DDBJ whole genome shotgun (WGS) entry which is preliminary data.</text>
</comment>
<dbReference type="InterPro" id="IPR047201">
    <property type="entry name" value="ERI-1_3'hExo-like"/>
</dbReference>
<dbReference type="Proteomes" id="UP000696485">
    <property type="component" value="Unassembled WGS sequence"/>
</dbReference>
<dbReference type="InterPro" id="IPR051274">
    <property type="entry name" value="3-5_Exoribonuclease"/>
</dbReference>
<evidence type="ECO:0000256" key="4">
    <source>
        <dbReference type="ARBA" id="ARBA00022839"/>
    </source>
</evidence>
<dbReference type="InterPro" id="IPR036361">
    <property type="entry name" value="SAP_dom_sf"/>
</dbReference>
<feature type="region of interest" description="Disordered" evidence="5">
    <location>
        <begin position="14"/>
        <end position="75"/>
    </location>
</feature>
<keyword evidence="2" id="KW-0540">Nuclease</keyword>
<dbReference type="InterPro" id="IPR012337">
    <property type="entry name" value="RNaseH-like_sf"/>
</dbReference>
<dbReference type="Gene3D" id="1.10.720.30">
    <property type="entry name" value="SAP domain"/>
    <property type="match status" value="1"/>
</dbReference>
<organism evidence="7 8">
    <name type="scientific">Podila minutissima</name>
    <dbReference type="NCBI Taxonomy" id="64525"/>
    <lineage>
        <taxon>Eukaryota</taxon>
        <taxon>Fungi</taxon>
        <taxon>Fungi incertae sedis</taxon>
        <taxon>Mucoromycota</taxon>
        <taxon>Mortierellomycotina</taxon>
        <taxon>Mortierellomycetes</taxon>
        <taxon>Mortierellales</taxon>
        <taxon>Mortierellaceae</taxon>
        <taxon>Podila</taxon>
    </lineage>
</organism>
<dbReference type="CDD" id="cd06133">
    <property type="entry name" value="ERI-1_3'hExo_like"/>
    <property type="match status" value="1"/>
</dbReference>
<dbReference type="GO" id="GO:0003676">
    <property type="term" value="F:nucleic acid binding"/>
    <property type="evidence" value="ECO:0007669"/>
    <property type="project" value="InterPro"/>
</dbReference>
<dbReference type="Gene3D" id="3.30.420.10">
    <property type="entry name" value="Ribonuclease H-like superfamily/Ribonuclease H"/>
    <property type="match status" value="2"/>
</dbReference>
<dbReference type="InterPro" id="IPR003034">
    <property type="entry name" value="SAP_dom"/>
</dbReference>
<feature type="compositionally biased region" description="Basic residues" evidence="5">
    <location>
        <begin position="194"/>
        <end position="205"/>
    </location>
</feature>
<dbReference type="InterPro" id="IPR036397">
    <property type="entry name" value="RNaseH_sf"/>
</dbReference>
<feature type="region of interest" description="Disordered" evidence="5">
    <location>
        <begin position="372"/>
        <end position="416"/>
    </location>
</feature>
<keyword evidence="4" id="KW-0269">Exonuclease</keyword>
<feature type="region of interest" description="Disordered" evidence="5">
    <location>
        <begin position="183"/>
        <end position="210"/>
    </location>
</feature>
<keyword evidence="3" id="KW-0378">Hydrolase</keyword>
<proteinExistence type="predicted"/>
<reference evidence="7" key="1">
    <citation type="journal article" date="2020" name="Fungal Divers.">
        <title>Resolving the Mortierellaceae phylogeny through synthesis of multi-gene phylogenetics and phylogenomics.</title>
        <authorList>
            <person name="Vandepol N."/>
            <person name="Liber J."/>
            <person name="Desiro A."/>
            <person name="Na H."/>
            <person name="Kennedy M."/>
            <person name="Barry K."/>
            <person name="Grigoriev I.V."/>
            <person name="Miller A.N."/>
            <person name="O'Donnell K."/>
            <person name="Stajich J.E."/>
            <person name="Bonito G."/>
        </authorList>
    </citation>
    <scope>NUCLEOTIDE SEQUENCE</scope>
    <source>
        <strain evidence="7">NVP1</strain>
    </source>
</reference>
<evidence type="ECO:0000256" key="5">
    <source>
        <dbReference type="SAM" id="MobiDB-lite"/>
    </source>
</evidence>
<dbReference type="GO" id="GO:0005737">
    <property type="term" value="C:cytoplasm"/>
    <property type="evidence" value="ECO:0007669"/>
    <property type="project" value="UniProtKB-ARBA"/>
</dbReference>
<dbReference type="PROSITE" id="PS50800">
    <property type="entry name" value="SAP"/>
    <property type="match status" value="1"/>
</dbReference>
<gene>
    <name evidence="7" type="ORF">BG006_002324</name>
</gene>
<feature type="domain" description="SAP" evidence="6">
    <location>
        <begin position="1"/>
        <end position="33"/>
    </location>
</feature>
<evidence type="ECO:0000313" key="7">
    <source>
        <dbReference type="EMBL" id="KAF9334334.1"/>
    </source>
</evidence>
<evidence type="ECO:0000256" key="1">
    <source>
        <dbReference type="ARBA" id="ARBA00022490"/>
    </source>
</evidence>
<dbReference type="EMBL" id="JAAAUY010000153">
    <property type="protein sequence ID" value="KAF9334334.1"/>
    <property type="molecule type" value="Genomic_DNA"/>
</dbReference>
<accession>A0A9P5SQN6</accession>
<evidence type="ECO:0000313" key="8">
    <source>
        <dbReference type="Proteomes" id="UP000696485"/>
    </source>
</evidence>
<dbReference type="PANTHER" id="PTHR23044">
    <property type="entry name" value="3'-5' EXONUCLEASE ERI1-RELATED"/>
    <property type="match status" value="1"/>
</dbReference>
<keyword evidence="1" id="KW-0963">Cytoplasm</keyword>
<evidence type="ECO:0000256" key="2">
    <source>
        <dbReference type="ARBA" id="ARBA00022722"/>
    </source>
</evidence>
<evidence type="ECO:0000256" key="3">
    <source>
        <dbReference type="ARBA" id="ARBA00022801"/>
    </source>
</evidence>
<dbReference type="PANTHER" id="PTHR23044:SF61">
    <property type="entry name" value="3'-5' EXORIBONUCLEASE 1-RELATED"/>
    <property type="match status" value="1"/>
</dbReference>
<sequence>MTTVDDIKTQLQQLGLDSRGNKSTIKARLRKYLKKEQNKNPNNTAHSNDSDNGSNDDNENEAEVSSLTAERMTGRKKKALSRAAVAEAEDTNGLSVSPTLIEKNSRYDYMLAFDVEATCESGISFEFPNEVIEFPVVLLDGKTLEVETVDNAPTFVEVLSLFEEWLTKHGIILGEYSPTKGHGVDNDHFSPSKKSSKRRGARKGKGGNLQLTQPDFEYGASFCFVTDGPFDIRDFIAKQCLHSRIPRPSYFTKPYLDVRTLFRDYFDLAQWLNLEGMLKFLGETFVGRQHSGICDARNVGRILKQLAQGFVNSGNEDSIFQPAHALLVTTQWSEAKIAKFAGGCVLKANRHIDQTREVRMWSFEKIKRLEKLPSAQEAATAAGSSSGANENGDEEQDEDDKAVDFQESEPLKASEP</sequence>
<evidence type="ECO:0000259" key="6">
    <source>
        <dbReference type="PROSITE" id="PS50800"/>
    </source>
</evidence>
<dbReference type="AlphaFoldDB" id="A0A9P5SQN6"/>
<feature type="compositionally biased region" description="Low complexity" evidence="5">
    <location>
        <begin position="374"/>
        <end position="390"/>
    </location>
</feature>
<protein>
    <recommendedName>
        <fullName evidence="6">SAP domain-containing protein</fullName>
    </recommendedName>
</protein>
<name>A0A9P5SQN6_9FUNG</name>
<feature type="compositionally biased region" description="Acidic residues" evidence="5">
    <location>
        <begin position="391"/>
        <end position="401"/>
    </location>
</feature>
<dbReference type="SUPFAM" id="SSF53098">
    <property type="entry name" value="Ribonuclease H-like"/>
    <property type="match status" value="1"/>
</dbReference>
<dbReference type="GO" id="GO:0000175">
    <property type="term" value="F:3'-5'-RNA exonuclease activity"/>
    <property type="evidence" value="ECO:0007669"/>
    <property type="project" value="InterPro"/>
</dbReference>
<keyword evidence="8" id="KW-1185">Reference proteome</keyword>